<dbReference type="AlphaFoldDB" id="A0A7Z2S7M3"/>
<keyword evidence="2" id="KW-1185">Reference proteome</keyword>
<dbReference type="Proteomes" id="UP000464468">
    <property type="component" value="Chromosome"/>
</dbReference>
<sequence>MDDVAFFMRRMAQHRALAAAATAPQVRAVHRDFVDAYEVRLALALLARPEAAVPARAELWL</sequence>
<dbReference type="EMBL" id="CP047895">
    <property type="protein sequence ID" value="QHL90481.1"/>
    <property type="molecule type" value="Genomic_DNA"/>
</dbReference>
<accession>A0A7Z2S7M3</accession>
<gene>
    <name evidence="1" type="ORF">GVO57_06070</name>
</gene>
<protein>
    <submittedName>
        <fullName evidence="1">Uncharacterized protein</fullName>
    </submittedName>
</protein>
<name>A0A7Z2S7M3_9SPHN</name>
<evidence type="ECO:0000313" key="2">
    <source>
        <dbReference type="Proteomes" id="UP000464468"/>
    </source>
</evidence>
<organism evidence="1 2">
    <name type="scientific">Sphingomonas changnyeongensis</name>
    <dbReference type="NCBI Taxonomy" id="2698679"/>
    <lineage>
        <taxon>Bacteria</taxon>
        <taxon>Pseudomonadati</taxon>
        <taxon>Pseudomonadota</taxon>
        <taxon>Alphaproteobacteria</taxon>
        <taxon>Sphingomonadales</taxon>
        <taxon>Sphingomonadaceae</taxon>
        <taxon>Sphingomonas</taxon>
    </lineage>
</organism>
<evidence type="ECO:0000313" key="1">
    <source>
        <dbReference type="EMBL" id="QHL90481.1"/>
    </source>
</evidence>
<proteinExistence type="predicted"/>
<reference evidence="1 2" key="1">
    <citation type="submission" date="2020-01" db="EMBL/GenBank/DDBJ databases">
        <title>Sphingomonas sp. C33 whole genome sequece.</title>
        <authorList>
            <person name="Park C."/>
        </authorList>
    </citation>
    <scope>NUCLEOTIDE SEQUENCE [LARGE SCALE GENOMIC DNA]</scope>
    <source>
        <strain evidence="1 2">C33</strain>
    </source>
</reference>
<dbReference type="KEGG" id="schy:GVO57_06070"/>